<evidence type="ECO:0000256" key="2">
    <source>
        <dbReference type="SAM" id="SignalP"/>
    </source>
</evidence>
<gene>
    <name evidence="4" type="ORF">KL86DYS1_31731</name>
</gene>
<keyword evidence="2" id="KW-0732">Signal</keyword>
<keyword evidence="1" id="KW-0802">TPR repeat</keyword>
<dbReference type="PANTHER" id="PTHR10098">
    <property type="entry name" value="RAPSYN-RELATED"/>
    <property type="match status" value="1"/>
</dbReference>
<evidence type="ECO:0000259" key="3">
    <source>
        <dbReference type="Pfam" id="PF12770"/>
    </source>
</evidence>
<sequence>MICNNVVLRGCIYLLFTLFSFTAIAQNTNLNNPEILEQVITLNSEIQQIYSQGNYQEALGKVAETEKFMNGKLSRGNILGSSILLLKARIYRDLSLDAEGLTIINQLIKDIDFIGFPKEILGDMSAEDKDETDGIVRDIKATIYTIGGEFLSHLDRTSEAYDYYKKAAGYAQLLKGDAYISYALILQSIGNMQREEGLLLEAKKNTLQALEISEQLEKPSGRHTAGILNTLGVINRDLNDFEKAEEYYRRALKIYENAGMKNSDNYALALFNLSGIYSVRNDEEKAIELTLESKQIIKNTVGRESGMYLKILNDEAITYLNRSDYEKALKPVIEAEDIAQKVYGKQHSEYADILMSLGKVYQKTGREIEGLEHAKKAVEIYKKTELYNTPAYYKALNNLAEAYIGAENPGFVQVYDELAQYYSGMSKTDAERLRNDAAFYDFMSDMAIVSYAMDNHKEASNLAEMAVDGLNRIYGSDYHSVLSAYEILALASCGNKNYKMAITAVEHLVNGIKKNVQTQFLYLTEQEREFLWGRIRSSLDAVYAVANGMAQENLHSDTYADLLYDIALFSKGILLNSTIEFEKIITNSNNTQLLKDYKDYKELKSQLDKIYTLPLNQRENPELLESRLQSLEKKLLAQSKEFGDYTSYLKIDHNDVFNNLESDNDIVIEFVRGDGGAHNESIYGAVMYCKGWKNPMYFSLFTEKELLNLTVNDKTLEEILSTGNMEDLNALYSDHRLYDMVWSRLHDDFYMKNNIYFSCDGLLHQIAIENLTAQNNVRLSEMCNMRRVSSTRELALRKDAPLNKTAAIYGGIDYNTNTEAMEYLAEVTHTRGTPDYLSLPEDIKFAAWRYLNGTRLEAESVQSRLKDTGFDITFRTGEEALEETFKQLSGKQTQIIHIATHGFFIPEKENKNELKLTFGQDYRSKRLSESLYRSGLVFSGANNYWLNSGSFPVNIDNGILTAKEITEMDLRGTDLVVLSACQTGLGATTHDGVFGLQRALKNAGVNTLLVSLWNVNDEATQVMMSEFYKALNAGHNKSAAFDMAKNELKDKVFTIRNKEYKGSDSYFWASFVMIDGH</sequence>
<dbReference type="PROSITE" id="PS50005">
    <property type="entry name" value="TPR"/>
    <property type="match status" value="1"/>
</dbReference>
<name>A0A212K7K3_9BACT</name>
<feature type="signal peptide" evidence="2">
    <location>
        <begin position="1"/>
        <end position="25"/>
    </location>
</feature>
<reference evidence="4" key="1">
    <citation type="submission" date="2016-04" db="EMBL/GenBank/DDBJ databases">
        <authorList>
            <person name="Evans L.H."/>
            <person name="Alamgir A."/>
            <person name="Owens N."/>
            <person name="Weber N.D."/>
            <person name="Virtaneva K."/>
            <person name="Barbian K."/>
            <person name="Babar A."/>
            <person name="Rosenke K."/>
        </authorList>
    </citation>
    <scope>NUCLEOTIDE SEQUENCE</scope>
    <source>
        <strain evidence="4">86-1</strain>
    </source>
</reference>
<dbReference type="SUPFAM" id="SSF48452">
    <property type="entry name" value="TPR-like"/>
    <property type="match status" value="2"/>
</dbReference>
<dbReference type="InterPro" id="IPR024983">
    <property type="entry name" value="CHAT_dom"/>
</dbReference>
<dbReference type="RefSeq" id="WP_296944861.1">
    <property type="nucleotide sequence ID" value="NZ_LT599032.1"/>
</dbReference>
<dbReference type="InterPro" id="IPR019734">
    <property type="entry name" value="TPR_rpt"/>
</dbReference>
<dbReference type="SMART" id="SM00028">
    <property type="entry name" value="TPR"/>
    <property type="match status" value="6"/>
</dbReference>
<feature type="chain" id="PRO_5011990338" description="CHAT domain-containing protein" evidence="2">
    <location>
        <begin position="26"/>
        <end position="1077"/>
    </location>
</feature>
<proteinExistence type="predicted"/>
<dbReference type="Pfam" id="PF13424">
    <property type="entry name" value="TPR_12"/>
    <property type="match status" value="2"/>
</dbReference>
<evidence type="ECO:0000256" key="1">
    <source>
        <dbReference type="PROSITE-ProRule" id="PRU00339"/>
    </source>
</evidence>
<feature type="domain" description="CHAT" evidence="3">
    <location>
        <begin position="736"/>
        <end position="1074"/>
    </location>
</feature>
<protein>
    <recommendedName>
        <fullName evidence="3">CHAT domain-containing protein</fullName>
    </recommendedName>
</protein>
<evidence type="ECO:0000313" key="4">
    <source>
        <dbReference type="EMBL" id="SBW07680.1"/>
    </source>
</evidence>
<organism evidence="4">
    <name type="scientific">uncultured Dysgonomonas sp</name>
    <dbReference type="NCBI Taxonomy" id="206096"/>
    <lineage>
        <taxon>Bacteria</taxon>
        <taxon>Pseudomonadati</taxon>
        <taxon>Bacteroidota</taxon>
        <taxon>Bacteroidia</taxon>
        <taxon>Bacteroidales</taxon>
        <taxon>Dysgonomonadaceae</taxon>
        <taxon>Dysgonomonas</taxon>
        <taxon>environmental samples</taxon>
    </lineage>
</organism>
<dbReference type="Gene3D" id="1.25.40.10">
    <property type="entry name" value="Tetratricopeptide repeat domain"/>
    <property type="match status" value="2"/>
</dbReference>
<dbReference type="EMBL" id="FLUM01000003">
    <property type="protein sequence ID" value="SBW07680.1"/>
    <property type="molecule type" value="Genomic_DNA"/>
</dbReference>
<accession>A0A212K7K3</accession>
<dbReference type="InterPro" id="IPR011990">
    <property type="entry name" value="TPR-like_helical_dom_sf"/>
</dbReference>
<feature type="repeat" description="TPR" evidence="1">
    <location>
        <begin position="225"/>
        <end position="258"/>
    </location>
</feature>
<dbReference type="Pfam" id="PF12770">
    <property type="entry name" value="CHAT"/>
    <property type="match status" value="1"/>
</dbReference>
<dbReference type="AlphaFoldDB" id="A0A212K7K3"/>